<proteinExistence type="inferred from homology"/>
<keyword evidence="4" id="KW-0949">S-adenosyl-L-methionine</keyword>
<keyword evidence="3" id="KW-0680">Restriction system</keyword>
<dbReference type="PROSITE" id="PS51679">
    <property type="entry name" value="SAM_MT_C5"/>
    <property type="match status" value="1"/>
</dbReference>
<dbReference type="GO" id="GO:0003886">
    <property type="term" value="F:DNA (cytosine-5-)-methyltransferase activity"/>
    <property type="evidence" value="ECO:0007669"/>
    <property type="project" value="UniProtKB-EC"/>
</dbReference>
<evidence type="ECO:0000256" key="3">
    <source>
        <dbReference type="ARBA" id="ARBA00022747"/>
    </source>
</evidence>
<accession>A0A0C5XG09</accession>
<dbReference type="AlphaFoldDB" id="A0A0C5XG09"/>
<gene>
    <name evidence="6" type="ORF">KR76_04195</name>
</gene>
<evidence type="ECO:0000313" key="7">
    <source>
        <dbReference type="Proteomes" id="UP000030300"/>
    </source>
</evidence>
<dbReference type="Gene3D" id="3.40.50.150">
    <property type="entry name" value="Vaccinia Virus protein VP39"/>
    <property type="match status" value="1"/>
</dbReference>
<dbReference type="SUPFAM" id="SSF53335">
    <property type="entry name" value="S-adenosyl-L-methionine-dependent methyltransferases"/>
    <property type="match status" value="1"/>
</dbReference>
<dbReference type="GO" id="GO:0032259">
    <property type="term" value="P:methylation"/>
    <property type="evidence" value="ECO:0007669"/>
    <property type="project" value="UniProtKB-KW"/>
</dbReference>
<comment type="similarity">
    <text evidence="4">Belongs to the class I-like SAM-binding methyltransferase superfamily. C5-methyltransferase family.</text>
</comment>
<feature type="active site" evidence="4">
    <location>
        <position position="60"/>
    </location>
</feature>
<dbReference type="HOGENOM" id="CLU_1265862_0_0_11"/>
<dbReference type="EMBL" id="CP009896">
    <property type="protein sequence ID" value="AJR18116.1"/>
    <property type="molecule type" value="Genomic_DNA"/>
</dbReference>
<feature type="region of interest" description="Disordered" evidence="5">
    <location>
        <begin position="188"/>
        <end position="218"/>
    </location>
</feature>
<evidence type="ECO:0000313" key="6">
    <source>
        <dbReference type="EMBL" id="AJR18116.1"/>
    </source>
</evidence>
<evidence type="ECO:0000256" key="5">
    <source>
        <dbReference type="SAM" id="MobiDB-lite"/>
    </source>
</evidence>
<dbReference type="KEGG" id="psim:KR76_04195"/>
<reference evidence="6 7" key="1">
    <citation type="journal article" date="2015" name="Genome Announc.">
        <title>Complete Genome Sequence of Steroid-Transforming Nocardioides simplex VKM Ac-2033D.</title>
        <authorList>
            <person name="Shtratnikova V.Y."/>
            <person name="Schelkunov M.I."/>
            <person name="Pekov Y.A."/>
            <person name="Fokina V.V."/>
            <person name="Logacheva M.D."/>
            <person name="Sokolov S.L."/>
            <person name="Bragin E.Y."/>
            <person name="Ashapkin V.V."/>
            <person name="Donova M.V."/>
        </authorList>
    </citation>
    <scope>NUCLEOTIDE SEQUENCE [LARGE SCALE GENOMIC DNA]</scope>
    <source>
        <strain evidence="6 7">VKM Ac-2033D</strain>
    </source>
</reference>
<keyword evidence="1 4" id="KW-0489">Methyltransferase</keyword>
<dbReference type="Pfam" id="PF00145">
    <property type="entry name" value="DNA_methylase"/>
    <property type="match status" value="1"/>
</dbReference>
<keyword evidence="2 4" id="KW-0808">Transferase</keyword>
<evidence type="ECO:0000256" key="1">
    <source>
        <dbReference type="ARBA" id="ARBA00022603"/>
    </source>
</evidence>
<dbReference type="EC" id="2.1.1.37" evidence="6"/>
<sequence length="218" mass="22632">MADVCKVAKDGSIGHHEPHRSPCSILAHRFPDAPNLGDVSLIDWTPWRGLIDILCAGFPCQDVSVAGGRAGLRDGTRTGLWSQVVRAITELSPRLVVLENVPGIFTASAAGDVEPCPVCLGDGSGEHLRALDAVLADLASIGFDADWTVVPASGVGAAHRRERWFCAAYPAGQPWIFEHGDGLTVAYAGQGGRGRRSPELGGPPDDAAGSGEGHGAVA</sequence>
<dbReference type="GO" id="GO:0009307">
    <property type="term" value="P:DNA restriction-modification system"/>
    <property type="evidence" value="ECO:0007669"/>
    <property type="project" value="UniProtKB-KW"/>
</dbReference>
<dbReference type="REBASE" id="97726">
    <property type="entry name" value="M.Psi2033ORF4195P"/>
</dbReference>
<evidence type="ECO:0000256" key="4">
    <source>
        <dbReference type="PROSITE-ProRule" id="PRU01016"/>
    </source>
</evidence>
<keyword evidence="7" id="KW-1185">Reference proteome</keyword>
<dbReference type="STRING" id="2045.KR76_04195"/>
<organism evidence="6 7">
    <name type="scientific">Nocardioides simplex</name>
    <name type="common">Arthrobacter simplex</name>
    <dbReference type="NCBI Taxonomy" id="2045"/>
    <lineage>
        <taxon>Bacteria</taxon>
        <taxon>Bacillati</taxon>
        <taxon>Actinomycetota</taxon>
        <taxon>Actinomycetes</taxon>
        <taxon>Propionibacteriales</taxon>
        <taxon>Nocardioidaceae</taxon>
        <taxon>Pimelobacter</taxon>
    </lineage>
</organism>
<dbReference type="InterPro" id="IPR001525">
    <property type="entry name" value="C5_MeTfrase"/>
</dbReference>
<protein>
    <submittedName>
        <fullName evidence="6">DNA-cytosine methyltransferase</fullName>
        <ecNumber evidence="6">2.1.1.37</ecNumber>
    </submittedName>
</protein>
<dbReference type="Proteomes" id="UP000030300">
    <property type="component" value="Chromosome"/>
</dbReference>
<evidence type="ECO:0000256" key="2">
    <source>
        <dbReference type="ARBA" id="ARBA00022679"/>
    </source>
</evidence>
<dbReference type="InterPro" id="IPR029063">
    <property type="entry name" value="SAM-dependent_MTases_sf"/>
</dbReference>
<name>A0A0C5XG09_NOCSI</name>